<dbReference type="InterPro" id="IPR012337">
    <property type="entry name" value="RNaseH-like_sf"/>
</dbReference>
<evidence type="ECO:0000256" key="3">
    <source>
        <dbReference type="ARBA" id="ARBA00022801"/>
    </source>
</evidence>
<evidence type="ECO:0000256" key="1">
    <source>
        <dbReference type="ARBA" id="ARBA00009921"/>
    </source>
</evidence>
<keyword evidence="3" id="KW-0378">Hydrolase</keyword>
<proteinExistence type="inferred from homology"/>
<sequence length="260" mass="29763">MLRQFCQSIKRLESGANISKLRPTTFYKQQRIFSRYYSCATDTKKSSFEEMKNACRDPIVWIDCEMTGLDVFKDTIIEICCIITDSKLNILDAQGFESVIYKPKSVLDSMNNWCIEHHGKSGLTKKVLNASSESKSLEKVEEALLEYIKKYVPLMGSAVLGGNTIHMDKFFMIREFPKVVDHLHYRVIDVSSISEICKRLNPELTKYQPRKKNCHTAKSDILESIGQLKWFSKYYLKSDKEVDFNAVVLGGTGIGKLALK</sequence>
<dbReference type="Gene3D" id="3.30.420.10">
    <property type="entry name" value="Ribonuclease H-like superfamily/Ribonuclease H"/>
    <property type="match status" value="1"/>
</dbReference>
<dbReference type="Proteomes" id="UP001360560">
    <property type="component" value="Unassembled WGS sequence"/>
</dbReference>
<gene>
    <name evidence="6" type="ORF">DASC09_018790</name>
</gene>
<comment type="similarity">
    <text evidence="1">Belongs to the oligoribonuclease family.</text>
</comment>
<feature type="domain" description="Exonuclease" evidence="5">
    <location>
        <begin position="58"/>
        <end position="237"/>
    </location>
</feature>
<dbReference type="InterPro" id="IPR022894">
    <property type="entry name" value="Oligoribonuclease"/>
</dbReference>
<dbReference type="PANTHER" id="PTHR11046">
    <property type="entry name" value="OLIGORIBONUCLEASE, MITOCHONDRIAL"/>
    <property type="match status" value="1"/>
</dbReference>
<protein>
    <submittedName>
        <fullName evidence="6">Rex2 protein</fullName>
    </submittedName>
</protein>
<dbReference type="SMART" id="SM00479">
    <property type="entry name" value="EXOIII"/>
    <property type="match status" value="1"/>
</dbReference>
<evidence type="ECO:0000259" key="5">
    <source>
        <dbReference type="SMART" id="SM00479"/>
    </source>
</evidence>
<evidence type="ECO:0000313" key="7">
    <source>
        <dbReference type="Proteomes" id="UP001360560"/>
    </source>
</evidence>
<dbReference type="NCBIfam" id="NF003765">
    <property type="entry name" value="PRK05359.1"/>
    <property type="match status" value="1"/>
</dbReference>
<dbReference type="FunFam" id="3.30.420.10:FF:000003">
    <property type="entry name" value="Oligoribonuclease"/>
    <property type="match status" value="1"/>
</dbReference>
<comment type="caution">
    <text evidence="6">The sequence shown here is derived from an EMBL/GenBank/DDBJ whole genome shotgun (WGS) entry which is preliminary data.</text>
</comment>
<dbReference type="EMBL" id="BTFZ01000003">
    <property type="protein sequence ID" value="GMM34554.1"/>
    <property type="molecule type" value="Genomic_DNA"/>
</dbReference>
<dbReference type="GO" id="GO:0005739">
    <property type="term" value="C:mitochondrion"/>
    <property type="evidence" value="ECO:0007669"/>
    <property type="project" value="TreeGrafter"/>
</dbReference>
<keyword evidence="4" id="KW-0269">Exonuclease</keyword>
<evidence type="ECO:0000313" key="6">
    <source>
        <dbReference type="EMBL" id="GMM34554.1"/>
    </source>
</evidence>
<keyword evidence="2" id="KW-0540">Nuclease</keyword>
<reference evidence="6 7" key="1">
    <citation type="journal article" date="2023" name="Elife">
        <title>Identification of key yeast species and microbe-microbe interactions impacting larval growth of Drosophila in the wild.</title>
        <authorList>
            <person name="Mure A."/>
            <person name="Sugiura Y."/>
            <person name="Maeda R."/>
            <person name="Honda K."/>
            <person name="Sakurai N."/>
            <person name="Takahashi Y."/>
            <person name="Watada M."/>
            <person name="Katoh T."/>
            <person name="Gotoh A."/>
            <person name="Gotoh Y."/>
            <person name="Taniguchi I."/>
            <person name="Nakamura K."/>
            <person name="Hayashi T."/>
            <person name="Katayama T."/>
            <person name="Uemura T."/>
            <person name="Hattori Y."/>
        </authorList>
    </citation>
    <scope>NUCLEOTIDE SEQUENCE [LARGE SCALE GENOMIC DNA]</scope>
    <source>
        <strain evidence="6 7">SC-9</strain>
    </source>
</reference>
<accession>A0AAV5QIJ7</accession>
<dbReference type="SUPFAM" id="SSF53098">
    <property type="entry name" value="Ribonuclease H-like"/>
    <property type="match status" value="1"/>
</dbReference>
<dbReference type="Pfam" id="PF00929">
    <property type="entry name" value="RNase_T"/>
    <property type="match status" value="1"/>
</dbReference>
<keyword evidence="7" id="KW-1185">Reference proteome</keyword>
<organism evidence="6 7">
    <name type="scientific">Saccharomycopsis crataegensis</name>
    <dbReference type="NCBI Taxonomy" id="43959"/>
    <lineage>
        <taxon>Eukaryota</taxon>
        <taxon>Fungi</taxon>
        <taxon>Dikarya</taxon>
        <taxon>Ascomycota</taxon>
        <taxon>Saccharomycotina</taxon>
        <taxon>Saccharomycetes</taxon>
        <taxon>Saccharomycopsidaceae</taxon>
        <taxon>Saccharomycopsis</taxon>
    </lineage>
</organism>
<name>A0AAV5QIJ7_9ASCO</name>
<dbReference type="AlphaFoldDB" id="A0AAV5QIJ7"/>
<dbReference type="GO" id="GO:0000175">
    <property type="term" value="F:3'-5'-RNA exonuclease activity"/>
    <property type="evidence" value="ECO:0007669"/>
    <property type="project" value="InterPro"/>
</dbReference>
<dbReference type="InterPro" id="IPR036397">
    <property type="entry name" value="RNaseH_sf"/>
</dbReference>
<evidence type="ECO:0000256" key="2">
    <source>
        <dbReference type="ARBA" id="ARBA00022722"/>
    </source>
</evidence>
<evidence type="ECO:0000256" key="4">
    <source>
        <dbReference type="ARBA" id="ARBA00022839"/>
    </source>
</evidence>
<dbReference type="RefSeq" id="XP_064851554.1">
    <property type="nucleotide sequence ID" value="XM_064995482.1"/>
</dbReference>
<dbReference type="GO" id="GO:0003676">
    <property type="term" value="F:nucleic acid binding"/>
    <property type="evidence" value="ECO:0007669"/>
    <property type="project" value="InterPro"/>
</dbReference>
<dbReference type="InterPro" id="IPR013520">
    <property type="entry name" value="Ribonucl_H"/>
</dbReference>
<dbReference type="PANTHER" id="PTHR11046:SF0">
    <property type="entry name" value="OLIGORIBONUCLEASE, MITOCHONDRIAL"/>
    <property type="match status" value="1"/>
</dbReference>
<dbReference type="CDD" id="cd06135">
    <property type="entry name" value="Orn"/>
    <property type="match status" value="1"/>
</dbReference>
<dbReference type="GeneID" id="90072533"/>